<evidence type="ECO:0000313" key="2">
    <source>
        <dbReference type="Proteomes" id="UP001607302"/>
    </source>
</evidence>
<evidence type="ECO:0000313" key="1">
    <source>
        <dbReference type="EMBL" id="KAL2727311.1"/>
    </source>
</evidence>
<dbReference type="AlphaFoldDB" id="A0ABD2B3S0"/>
<accession>A0ABD2B3S0</accession>
<keyword evidence="2" id="KW-1185">Reference proteome</keyword>
<sequence>MCMMDLNVGMNTIIWNFEMEGSKIFRCFTYLIFNNLNDTWNLHSVLYLGSQTSPFSPIM</sequence>
<reference evidence="1 2" key="1">
    <citation type="journal article" date="2024" name="Ann. Entomol. Soc. Am.">
        <title>Genomic analyses of the southern and eastern yellowjacket wasps (Hymenoptera: Vespidae) reveal evolutionary signatures of social life.</title>
        <authorList>
            <person name="Catto M.A."/>
            <person name="Caine P.B."/>
            <person name="Orr S.E."/>
            <person name="Hunt B.G."/>
            <person name="Goodisman M.A.D."/>
        </authorList>
    </citation>
    <scope>NUCLEOTIDE SEQUENCE [LARGE SCALE GENOMIC DNA]</scope>
    <source>
        <strain evidence="1">233</strain>
        <tissue evidence="1">Head and thorax</tissue>
    </source>
</reference>
<gene>
    <name evidence="1" type="ORF">V1478_007589</name>
</gene>
<proteinExistence type="predicted"/>
<dbReference type="Proteomes" id="UP001607302">
    <property type="component" value="Unassembled WGS sequence"/>
</dbReference>
<name>A0ABD2B3S0_VESSQ</name>
<protein>
    <submittedName>
        <fullName evidence="1">Uncharacterized protein</fullName>
    </submittedName>
</protein>
<dbReference type="EMBL" id="JAUDFV010000133">
    <property type="protein sequence ID" value="KAL2727311.1"/>
    <property type="molecule type" value="Genomic_DNA"/>
</dbReference>
<organism evidence="1 2">
    <name type="scientific">Vespula squamosa</name>
    <name type="common">Southern yellow jacket</name>
    <name type="synonym">Wasp</name>
    <dbReference type="NCBI Taxonomy" id="30214"/>
    <lineage>
        <taxon>Eukaryota</taxon>
        <taxon>Metazoa</taxon>
        <taxon>Ecdysozoa</taxon>
        <taxon>Arthropoda</taxon>
        <taxon>Hexapoda</taxon>
        <taxon>Insecta</taxon>
        <taxon>Pterygota</taxon>
        <taxon>Neoptera</taxon>
        <taxon>Endopterygota</taxon>
        <taxon>Hymenoptera</taxon>
        <taxon>Apocrita</taxon>
        <taxon>Aculeata</taxon>
        <taxon>Vespoidea</taxon>
        <taxon>Vespidae</taxon>
        <taxon>Vespinae</taxon>
        <taxon>Vespula</taxon>
    </lineage>
</organism>
<comment type="caution">
    <text evidence="1">The sequence shown here is derived from an EMBL/GenBank/DDBJ whole genome shotgun (WGS) entry which is preliminary data.</text>
</comment>